<evidence type="ECO:0000313" key="1">
    <source>
        <dbReference type="EMBL" id="CAF1708579.1"/>
    </source>
</evidence>
<reference evidence="1" key="1">
    <citation type="submission" date="2021-01" db="EMBL/GenBank/DDBJ databases">
        <authorList>
            <consortium name="Genoscope - CEA"/>
            <person name="William W."/>
        </authorList>
    </citation>
    <scope>NUCLEOTIDE SEQUENCE</scope>
</reference>
<protein>
    <submittedName>
        <fullName evidence="1">(rape) hypothetical protein</fullName>
    </submittedName>
</protein>
<sequence length="94" mass="10829">METTKSYDTIYLNDLYMVPQEDVPTHVPQIYYVNEISSADQVKPKTDGADEFKMDNVEEDNLLDGFKVEEVRMSSDDFVAEKENNMPDDDVVVK</sequence>
<dbReference type="AlphaFoldDB" id="A0A816IFD3"/>
<accession>A0A816IFD3</accession>
<organism evidence="1">
    <name type="scientific">Brassica napus</name>
    <name type="common">Rape</name>
    <dbReference type="NCBI Taxonomy" id="3708"/>
    <lineage>
        <taxon>Eukaryota</taxon>
        <taxon>Viridiplantae</taxon>
        <taxon>Streptophyta</taxon>
        <taxon>Embryophyta</taxon>
        <taxon>Tracheophyta</taxon>
        <taxon>Spermatophyta</taxon>
        <taxon>Magnoliopsida</taxon>
        <taxon>eudicotyledons</taxon>
        <taxon>Gunneridae</taxon>
        <taxon>Pentapetalae</taxon>
        <taxon>rosids</taxon>
        <taxon>malvids</taxon>
        <taxon>Brassicales</taxon>
        <taxon>Brassicaceae</taxon>
        <taxon>Brassiceae</taxon>
        <taxon>Brassica</taxon>
    </lineage>
</organism>
<dbReference type="EMBL" id="HG994367">
    <property type="protein sequence ID" value="CAF1708579.1"/>
    <property type="molecule type" value="Genomic_DNA"/>
</dbReference>
<dbReference type="Proteomes" id="UP001295469">
    <property type="component" value="Chromosome C03"/>
</dbReference>
<gene>
    <name evidence="1" type="ORF">DARMORV10_C03P69370.1</name>
</gene>
<name>A0A816IFD3_BRANA</name>
<proteinExistence type="predicted"/>